<reference evidence="2" key="1">
    <citation type="submission" date="2014-09" db="EMBL/GenBank/DDBJ databases">
        <authorList>
            <person name="Magalhaes I.L.F."/>
            <person name="Oliveira U."/>
            <person name="Santos F.R."/>
            <person name="Vidigal T.H.D.A."/>
            <person name="Brescovit A.D."/>
            <person name="Santos A.J."/>
        </authorList>
    </citation>
    <scope>NUCLEOTIDE SEQUENCE</scope>
    <source>
        <tissue evidence="2">Shoot tissue taken approximately 20 cm above the soil surface</tissue>
    </source>
</reference>
<feature type="region of interest" description="Disordered" evidence="1">
    <location>
        <begin position="127"/>
        <end position="146"/>
    </location>
</feature>
<feature type="compositionally biased region" description="Low complexity" evidence="1">
    <location>
        <begin position="127"/>
        <end position="141"/>
    </location>
</feature>
<dbReference type="EMBL" id="GBRH01219114">
    <property type="protein sequence ID" value="JAD78781.1"/>
    <property type="molecule type" value="Transcribed_RNA"/>
</dbReference>
<organism evidence="2">
    <name type="scientific">Arundo donax</name>
    <name type="common">Giant reed</name>
    <name type="synonym">Donax arundinaceus</name>
    <dbReference type="NCBI Taxonomy" id="35708"/>
    <lineage>
        <taxon>Eukaryota</taxon>
        <taxon>Viridiplantae</taxon>
        <taxon>Streptophyta</taxon>
        <taxon>Embryophyta</taxon>
        <taxon>Tracheophyta</taxon>
        <taxon>Spermatophyta</taxon>
        <taxon>Magnoliopsida</taxon>
        <taxon>Liliopsida</taxon>
        <taxon>Poales</taxon>
        <taxon>Poaceae</taxon>
        <taxon>PACMAD clade</taxon>
        <taxon>Arundinoideae</taxon>
        <taxon>Arundineae</taxon>
        <taxon>Arundo</taxon>
    </lineage>
</organism>
<dbReference type="AlphaFoldDB" id="A0A0A9CT49"/>
<proteinExistence type="predicted"/>
<evidence type="ECO:0000313" key="2">
    <source>
        <dbReference type="EMBL" id="JAD78781.1"/>
    </source>
</evidence>
<protein>
    <submittedName>
        <fullName evidence="2">Uncharacterized protein</fullName>
    </submittedName>
</protein>
<evidence type="ECO:0000256" key="1">
    <source>
        <dbReference type="SAM" id="MobiDB-lite"/>
    </source>
</evidence>
<accession>A0A0A9CT49</accession>
<sequence>MSRIRESFSGERVQTATASPKLRICIMQPLVDSTKHSSRSSSEAASTWSQSIRSPVNSERTTVLTPCTHFFILSFRCFHSMRCTSSMLSRSTPSTMRHSSSRSRRMAQYTCASSLAYPARTIRSAMARSSSTASGRTRSNTWSSKGFPARGALRAVSGPPSWLCGVAGSNSEEVSRSSMEPSERRRSEE</sequence>
<reference evidence="2" key="2">
    <citation type="journal article" date="2015" name="Data Brief">
        <title>Shoot transcriptome of the giant reed, Arundo donax.</title>
        <authorList>
            <person name="Barrero R.A."/>
            <person name="Guerrero F.D."/>
            <person name="Moolhuijzen P."/>
            <person name="Goolsby J.A."/>
            <person name="Tidwell J."/>
            <person name="Bellgard S.E."/>
            <person name="Bellgard M.I."/>
        </authorList>
    </citation>
    <scope>NUCLEOTIDE SEQUENCE</scope>
    <source>
        <tissue evidence="2">Shoot tissue taken approximately 20 cm above the soil surface</tissue>
    </source>
</reference>
<feature type="region of interest" description="Disordered" evidence="1">
    <location>
        <begin position="165"/>
        <end position="189"/>
    </location>
</feature>
<name>A0A0A9CT49_ARUDO</name>